<dbReference type="PANTHER" id="PTHR10963">
    <property type="entry name" value="GLYCOSYL HYDROLASE-RELATED"/>
    <property type="match status" value="1"/>
</dbReference>
<dbReference type="EMBL" id="MU790644">
    <property type="protein sequence ID" value="KAJ3995676.1"/>
    <property type="molecule type" value="Genomic_DNA"/>
</dbReference>
<evidence type="ECO:0000259" key="3">
    <source>
        <dbReference type="PROSITE" id="PS51762"/>
    </source>
</evidence>
<feature type="compositionally biased region" description="Low complexity" evidence="2">
    <location>
        <begin position="147"/>
        <end position="167"/>
    </location>
</feature>
<dbReference type="InterPro" id="IPR000757">
    <property type="entry name" value="Beta-glucanase-like"/>
</dbReference>
<gene>
    <name evidence="4" type="ORF">F5050DRAFT_1712730</name>
</gene>
<organism evidence="4 5">
    <name type="scientific">Lentinula boryana</name>
    <dbReference type="NCBI Taxonomy" id="40481"/>
    <lineage>
        <taxon>Eukaryota</taxon>
        <taxon>Fungi</taxon>
        <taxon>Dikarya</taxon>
        <taxon>Basidiomycota</taxon>
        <taxon>Agaricomycotina</taxon>
        <taxon>Agaricomycetes</taxon>
        <taxon>Agaricomycetidae</taxon>
        <taxon>Agaricales</taxon>
        <taxon>Marasmiineae</taxon>
        <taxon>Omphalotaceae</taxon>
        <taxon>Lentinula</taxon>
    </lineage>
</organism>
<protein>
    <submittedName>
        <fullName evidence="4">Concanavalin A-like lectin/glucanase domain-containing protein</fullName>
    </submittedName>
</protein>
<dbReference type="InterPro" id="IPR013320">
    <property type="entry name" value="ConA-like_dom_sf"/>
</dbReference>
<dbReference type="Proteomes" id="UP001163828">
    <property type="component" value="Unassembled WGS sequence"/>
</dbReference>
<keyword evidence="5" id="KW-1185">Reference proteome</keyword>
<dbReference type="SUPFAM" id="SSF49899">
    <property type="entry name" value="Concanavalin A-like lectins/glucanases"/>
    <property type="match status" value="1"/>
</dbReference>
<dbReference type="PANTHER" id="PTHR10963:SF55">
    <property type="entry name" value="GLYCOSIDE HYDROLASE FAMILY 16 PROTEIN"/>
    <property type="match status" value="1"/>
</dbReference>
<dbReference type="Pfam" id="PF00722">
    <property type="entry name" value="Glyco_hydro_16"/>
    <property type="match status" value="1"/>
</dbReference>
<accession>A0ABQ8QB05</accession>
<reference evidence="4" key="1">
    <citation type="submission" date="2022-08" db="EMBL/GenBank/DDBJ databases">
        <authorList>
            <consortium name="DOE Joint Genome Institute"/>
            <person name="Min B."/>
            <person name="Riley R."/>
            <person name="Sierra-Patev S."/>
            <person name="Naranjo-Ortiz M."/>
            <person name="Looney B."/>
            <person name="Konkel Z."/>
            <person name="Slot J.C."/>
            <person name="Sakamoto Y."/>
            <person name="Steenwyk J.L."/>
            <person name="Rokas A."/>
            <person name="Carro J."/>
            <person name="Camarero S."/>
            <person name="Ferreira P."/>
            <person name="Molpeceres G."/>
            <person name="Ruiz-Duenas F.J."/>
            <person name="Serrano A."/>
            <person name="Henrissat B."/>
            <person name="Drula E."/>
            <person name="Hughes K.W."/>
            <person name="Mata J.L."/>
            <person name="Ishikawa N.K."/>
            <person name="Vargas-Isla R."/>
            <person name="Ushijima S."/>
            <person name="Smith C.A."/>
            <person name="Ahrendt S."/>
            <person name="Andreopoulos W."/>
            <person name="He G."/>
            <person name="Labutti K."/>
            <person name="Lipzen A."/>
            <person name="Ng V."/>
            <person name="Sandor L."/>
            <person name="Barry K."/>
            <person name="Martinez A.T."/>
            <person name="Xiao Y."/>
            <person name="Gibbons J.G."/>
            <person name="Terashima K."/>
            <person name="Hibbett D.S."/>
            <person name="Grigoriev I.V."/>
        </authorList>
    </citation>
    <scope>NUCLEOTIDE SEQUENCE</scope>
    <source>
        <strain evidence="4">TFB10827</strain>
    </source>
</reference>
<evidence type="ECO:0000256" key="1">
    <source>
        <dbReference type="ARBA" id="ARBA00006865"/>
    </source>
</evidence>
<dbReference type="InterPro" id="IPR050546">
    <property type="entry name" value="Glycosyl_Hydrlase_16"/>
</dbReference>
<feature type="domain" description="GH16" evidence="3">
    <location>
        <begin position="305"/>
        <end position="650"/>
    </location>
</feature>
<comment type="caution">
    <text evidence="4">The sequence shown here is derived from an EMBL/GenBank/DDBJ whole genome shotgun (WGS) entry which is preliminary data.</text>
</comment>
<evidence type="ECO:0000313" key="4">
    <source>
        <dbReference type="EMBL" id="KAJ3995676.1"/>
    </source>
</evidence>
<sequence>MVIVEAFQGHQVVRHRCFPPSPACCVGWAKSVEFKARLLRWKTLALTLRLTKTPEFLEGLLLVVGVPNRLRECRYLPELPLLPLLILSKPTLVTQILVPPCQLAITLVVHLLKAFIILPEDSHNPPHSPLGSSTHEELGRPVAPFMSDSGHGSGSPQSSSREGSPRSTLYRNSAAAATLTTKGSSPNLNESSRPNSMIFRAPFLSPASRNSSTVWTPPAYVSQLGMDGTSPAGSTTALGLAVRKGKPPIPSTLLTEKLTKEDKPWLAQRQPRERLAKFLTFSCIFLGLAGAALLCFFDVRSVDLLDESNMCVVFEDDFNSGSLDTSVWKRTVELGGFGNGEFEIMTNKDENLKVQNGNLYIIPTLTSQDIGADSIFDGYNYDLGGDCTTDNKTACSVTSSKNTSTVIPPVQSAMISTNGTHSIAYGRVQVRAKIPRGDWLWPAIWMLPQDNKYGEWPLSGEIDLMEARGNDANYPAQGYNFVRSSLNYAPLETLRTQIFGWWTMKRGGFNEDFHTYTLEWTPNWMRLYVDSRLQALLELDIKKEKQSFWERGNYPQVAMNGEGQEVPVTDPWDSSWSAPFDQDFYLILSVATGGTSGWFPDNVGDKPWTDGDPKAMYNFAKAQSTWSATWPTSEDDRAMRIDWVKMWKMC</sequence>
<evidence type="ECO:0000256" key="2">
    <source>
        <dbReference type="SAM" id="MobiDB-lite"/>
    </source>
</evidence>
<dbReference type="PROSITE" id="PS51762">
    <property type="entry name" value="GH16_2"/>
    <property type="match status" value="1"/>
</dbReference>
<evidence type="ECO:0000313" key="5">
    <source>
        <dbReference type="Proteomes" id="UP001163828"/>
    </source>
</evidence>
<proteinExistence type="inferred from homology"/>
<name>A0ABQ8QB05_9AGAR</name>
<comment type="similarity">
    <text evidence="1">Belongs to the glycosyl hydrolase 16 family.</text>
</comment>
<dbReference type="Gene3D" id="2.60.120.200">
    <property type="match status" value="1"/>
</dbReference>
<feature type="region of interest" description="Disordered" evidence="2">
    <location>
        <begin position="125"/>
        <end position="171"/>
    </location>
</feature>